<keyword evidence="2" id="KW-0963">Cytoplasm</keyword>
<comment type="function">
    <text evidence="2">Part of ribonuclease P, a protein complex that generates mature tRNA molecules by cleaving their 5'-ends.</text>
</comment>
<dbReference type="GO" id="GO:0001682">
    <property type="term" value="P:tRNA 5'-leader removal"/>
    <property type="evidence" value="ECO:0007669"/>
    <property type="project" value="UniProtKB-UniRule"/>
</dbReference>
<dbReference type="GO" id="GO:0004526">
    <property type="term" value="F:ribonuclease P activity"/>
    <property type="evidence" value="ECO:0007669"/>
    <property type="project" value="UniProtKB-UniRule"/>
</dbReference>
<comment type="subunit">
    <text evidence="2">Consists of a catalytic RNA component and at least 4-5 protein subunits.</text>
</comment>
<sequence>MRHLPKHLRPRWRYLGVDIEAWPDARIDRGQFQRELYYNAQNLIGDVGSTEIDLSVFGFRFENGDGAAVVRVRRDAVERGRAVLACVNSVDDQPVRVTVRGVSGTVRACEERYIRRPLERPEERTVAFENADRFAFVRERRIAVRTDNGFAGATDFDIE</sequence>
<dbReference type="EC" id="3.1.26.5" evidence="2"/>
<dbReference type="GO" id="GO:0005737">
    <property type="term" value="C:cytoplasm"/>
    <property type="evidence" value="ECO:0007669"/>
    <property type="project" value="UniProtKB-SubCell"/>
</dbReference>
<keyword evidence="4" id="KW-1185">Reference proteome</keyword>
<comment type="catalytic activity">
    <reaction evidence="2">
        <text>Endonucleolytic cleavage of RNA, removing 5'-extranucleotides from tRNA precursor.</text>
        <dbReference type="EC" id="3.1.26.5"/>
    </reaction>
</comment>
<organism evidence="3 4">
    <name type="scientific">Halocatena salina</name>
    <dbReference type="NCBI Taxonomy" id="2934340"/>
    <lineage>
        <taxon>Archaea</taxon>
        <taxon>Methanobacteriati</taxon>
        <taxon>Methanobacteriota</taxon>
        <taxon>Stenosarchaea group</taxon>
        <taxon>Halobacteria</taxon>
        <taxon>Halobacteriales</taxon>
        <taxon>Natronomonadaceae</taxon>
        <taxon>Halocatena</taxon>
    </lineage>
</organism>
<keyword evidence="2" id="KW-0255">Endonuclease</keyword>
<dbReference type="InterPro" id="IPR002759">
    <property type="entry name" value="Pop5/Rpp14/Rnp2-like"/>
</dbReference>
<keyword evidence="2" id="KW-0540">Nuclease</keyword>
<name>A0A8U0A1H8_9EURY</name>
<dbReference type="EMBL" id="CP096019">
    <property type="protein sequence ID" value="UPM42922.1"/>
    <property type="molecule type" value="Genomic_DNA"/>
</dbReference>
<accession>A0A8U0A1H8</accession>
<dbReference type="InterPro" id="IPR038085">
    <property type="entry name" value="Rnp2-like_sf"/>
</dbReference>
<reference evidence="3" key="1">
    <citation type="submission" date="2022-04" db="EMBL/GenBank/DDBJ databases">
        <title>Halocatena sp. nov., isolated from a salt lake.</title>
        <authorList>
            <person name="Cui H.-L."/>
        </authorList>
    </citation>
    <scope>NUCLEOTIDE SEQUENCE</scope>
    <source>
        <strain evidence="3">AD-1</strain>
    </source>
</reference>
<evidence type="ECO:0000313" key="3">
    <source>
        <dbReference type="EMBL" id="UPM42922.1"/>
    </source>
</evidence>
<dbReference type="Pfam" id="PF01900">
    <property type="entry name" value="RNase_P_Rpp14"/>
    <property type="match status" value="1"/>
</dbReference>
<evidence type="ECO:0000313" key="4">
    <source>
        <dbReference type="Proteomes" id="UP000831768"/>
    </source>
</evidence>
<dbReference type="KEGG" id="haad:MW046_00350"/>
<evidence type="ECO:0000256" key="1">
    <source>
        <dbReference type="ARBA" id="ARBA00022694"/>
    </source>
</evidence>
<protein>
    <recommendedName>
        <fullName evidence="2">Ribonuclease P protein component 2</fullName>
        <shortName evidence="2">RNase P component 2</shortName>
        <ecNumber evidence="2">3.1.26.5</ecNumber>
    </recommendedName>
    <alternativeName>
        <fullName evidence="2">Pop5</fullName>
    </alternativeName>
</protein>
<evidence type="ECO:0000256" key="2">
    <source>
        <dbReference type="HAMAP-Rule" id="MF_00755"/>
    </source>
</evidence>
<gene>
    <name evidence="2" type="primary">rnp2</name>
    <name evidence="3" type="ORF">MW046_00350</name>
</gene>
<dbReference type="AlphaFoldDB" id="A0A8U0A1H8"/>
<dbReference type="SUPFAM" id="SSF160350">
    <property type="entry name" value="Rnp2-like"/>
    <property type="match status" value="1"/>
</dbReference>
<dbReference type="Gene3D" id="3.30.70.3250">
    <property type="entry name" value="Ribonuclease P, Pop5 subunit"/>
    <property type="match status" value="1"/>
</dbReference>
<comment type="similarity">
    <text evidence="2">Belongs to the eukaryotic/archaeal RNase P protein component 2 family.</text>
</comment>
<proteinExistence type="inferred from homology"/>
<dbReference type="HAMAP" id="MF_00755">
    <property type="entry name" value="RNase_P_2"/>
    <property type="match status" value="1"/>
</dbReference>
<keyword evidence="1 2" id="KW-0819">tRNA processing</keyword>
<dbReference type="GO" id="GO:0030677">
    <property type="term" value="C:ribonuclease P complex"/>
    <property type="evidence" value="ECO:0007669"/>
    <property type="project" value="UniProtKB-UniRule"/>
</dbReference>
<keyword evidence="2" id="KW-0378">Hydrolase</keyword>
<dbReference type="RefSeq" id="WP_247993592.1">
    <property type="nucleotide sequence ID" value="NZ_CP096019.1"/>
</dbReference>
<comment type="subcellular location">
    <subcellularLocation>
        <location evidence="2">Cytoplasm</location>
    </subcellularLocation>
</comment>
<dbReference type="GeneID" id="71926451"/>
<dbReference type="Proteomes" id="UP000831768">
    <property type="component" value="Chromosome"/>
</dbReference>